<dbReference type="Proteomes" id="UP001620262">
    <property type="component" value="Unassembled WGS sequence"/>
</dbReference>
<evidence type="ECO:0000256" key="1">
    <source>
        <dbReference type="SAM" id="MobiDB-lite"/>
    </source>
</evidence>
<name>A0ABW8KW41_9GAMM</name>
<evidence type="ECO:0000313" key="2">
    <source>
        <dbReference type="EMBL" id="MFK3864016.1"/>
    </source>
</evidence>
<reference evidence="2 3" key="1">
    <citation type="submission" date="2024-11" db="EMBL/GenBank/DDBJ databases">
        <title>The Natural Products Discovery Center: Release of the First 8490 Sequenced Strains for Exploring Actinobacteria Biosynthetic Diversity.</title>
        <authorList>
            <person name="Kalkreuter E."/>
            <person name="Kautsar S.A."/>
            <person name="Yang D."/>
            <person name="Bader C.D."/>
            <person name="Teijaro C.N."/>
            <person name="Fluegel L."/>
            <person name="Davis C.M."/>
            <person name="Simpson J.R."/>
            <person name="Lauterbach L."/>
            <person name="Steele A.D."/>
            <person name="Gui C."/>
            <person name="Meng S."/>
            <person name="Li G."/>
            <person name="Viehrig K."/>
            <person name="Ye F."/>
            <person name="Su P."/>
            <person name="Kiefer A.F."/>
            <person name="Nichols A."/>
            <person name="Cepeda A.J."/>
            <person name="Yan W."/>
            <person name="Fan B."/>
            <person name="Jiang Y."/>
            <person name="Adhikari A."/>
            <person name="Zheng C.-J."/>
            <person name="Schuster L."/>
            <person name="Cowan T.M."/>
            <person name="Smanski M.J."/>
            <person name="Chevrette M.G."/>
            <person name="De Carvalho L.P.S."/>
            <person name="Shen B."/>
        </authorList>
    </citation>
    <scope>NUCLEOTIDE SEQUENCE [LARGE SCALE GENOMIC DNA]</scope>
    <source>
        <strain evidence="2 3">NPDC078403</strain>
    </source>
</reference>
<sequence>MLHCKFNEDDSICSTIDYEENPDKYRGLIYCIDCGEKAWFTKGYETQKISRMACFGAKHKEGCNASTVEFVSDDPDNDEDEKNQNSGIRVDLDKVTSQSIYVSNDNNKHGDEESDWKGKSKRKIIGNSDGFPLSKSLRQLLTNLCRNSDYGDENQTITIVANSGRVVVEGDLRSNLVRIEDVSREHIGKDYIFWGKINNLNIDKKGTLWLNYGDNLLEPSIALNSKLKEQVLVNFKLKEVSELDGSDVIIVGHVGFSPQGKAIISTGFTKYMSFRRVTVK</sequence>
<feature type="region of interest" description="Disordered" evidence="1">
    <location>
        <begin position="69"/>
        <end position="88"/>
    </location>
</feature>
<evidence type="ECO:0000313" key="3">
    <source>
        <dbReference type="Proteomes" id="UP001620262"/>
    </source>
</evidence>
<organism evidence="2 3">
    <name type="scientific">Pseudoalteromonas rhizosphaerae</name>
    <dbReference type="NCBI Taxonomy" id="2518973"/>
    <lineage>
        <taxon>Bacteria</taxon>
        <taxon>Pseudomonadati</taxon>
        <taxon>Pseudomonadota</taxon>
        <taxon>Gammaproteobacteria</taxon>
        <taxon>Alteromonadales</taxon>
        <taxon>Pseudoalteromonadaceae</taxon>
        <taxon>Pseudoalteromonas</taxon>
    </lineage>
</organism>
<dbReference type="EMBL" id="JBJDOT010000010">
    <property type="protein sequence ID" value="MFK3864016.1"/>
    <property type="molecule type" value="Genomic_DNA"/>
</dbReference>
<keyword evidence="3" id="KW-1185">Reference proteome</keyword>
<feature type="compositionally biased region" description="Acidic residues" evidence="1">
    <location>
        <begin position="71"/>
        <end position="81"/>
    </location>
</feature>
<protein>
    <submittedName>
        <fullName evidence="2">Uncharacterized protein</fullName>
    </submittedName>
</protein>
<gene>
    <name evidence="2" type="ORF">ACI2JU_09030</name>
</gene>
<proteinExistence type="predicted"/>
<comment type="caution">
    <text evidence="2">The sequence shown here is derived from an EMBL/GenBank/DDBJ whole genome shotgun (WGS) entry which is preliminary data.</text>
</comment>
<accession>A0ABW8KW41</accession>
<dbReference type="RefSeq" id="WP_404675269.1">
    <property type="nucleotide sequence ID" value="NZ_JBJDOT010000010.1"/>
</dbReference>